<evidence type="ECO:0000313" key="3">
    <source>
        <dbReference type="Proteomes" id="UP000305848"/>
    </source>
</evidence>
<dbReference type="OrthoDB" id="32195at2"/>
<reference evidence="2 3" key="1">
    <citation type="submission" date="2019-05" db="EMBL/GenBank/DDBJ databases">
        <title>Panacibacter sp. strain 17mud1-8 Genome sequencing and assembly.</title>
        <authorList>
            <person name="Chhetri G."/>
        </authorList>
    </citation>
    <scope>NUCLEOTIDE SEQUENCE [LARGE SCALE GENOMIC DNA]</scope>
    <source>
        <strain evidence="2 3">17mud1-8</strain>
    </source>
</reference>
<evidence type="ECO:0000313" key="2">
    <source>
        <dbReference type="EMBL" id="TKK72076.1"/>
    </source>
</evidence>
<dbReference type="EMBL" id="SZQL01000001">
    <property type="protein sequence ID" value="TKK72076.1"/>
    <property type="molecule type" value="Genomic_DNA"/>
</dbReference>
<evidence type="ECO:0000259" key="1">
    <source>
        <dbReference type="Pfam" id="PF12950"/>
    </source>
</evidence>
<gene>
    <name evidence="2" type="ORF">FC093_02245</name>
</gene>
<comment type="caution">
    <text evidence="2">The sequence shown here is derived from an EMBL/GenBank/DDBJ whole genome shotgun (WGS) entry which is preliminary data.</text>
</comment>
<accession>A0A4U3LDB8</accession>
<dbReference type="Proteomes" id="UP000305848">
    <property type="component" value="Unassembled WGS sequence"/>
</dbReference>
<organism evidence="2 3">
    <name type="scientific">Ilyomonas limi</name>
    <dbReference type="NCBI Taxonomy" id="2575867"/>
    <lineage>
        <taxon>Bacteria</taxon>
        <taxon>Pseudomonadati</taxon>
        <taxon>Bacteroidota</taxon>
        <taxon>Chitinophagia</taxon>
        <taxon>Chitinophagales</taxon>
        <taxon>Chitinophagaceae</taxon>
        <taxon>Ilyomonas</taxon>
    </lineage>
</organism>
<dbReference type="InterPro" id="IPR025931">
    <property type="entry name" value="TaqI_C"/>
</dbReference>
<protein>
    <recommendedName>
        <fullName evidence="1">TaqI-like C-terminal specificity domain-containing protein</fullName>
    </recommendedName>
</protein>
<dbReference type="AlphaFoldDB" id="A0A4U3LDB8"/>
<sequence length="147" mass="17504">MALTELHFIHKSASWEKYFKSKHILCREILGENFVCTYIEENFKIDRSLYIALHCNSDFDCKYVSAILAFYFRYTNNEFDTLFSKMRVAEFKRLPIKLLHLKDQRPFIQKADIILGKNKELNQLSQQFTHLLQTKFSALNINNKLQS</sequence>
<proteinExistence type="predicted"/>
<keyword evidence="3" id="KW-1185">Reference proteome</keyword>
<feature type="domain" description="TaqI-like C-terminal specificity" evidence="1">
    <location>
        <begin position="14"/>
        <end position="96"/>
    </location>
</feature>
<dbReference type="Pfam" id="PF12950">
    <property type="entry name" value="TaqI_C"/>
    <property type="match status" value="1"/>
</dbReference>
<name>A0A4U3LDB8_9BACT</name>